<dbReference type="AlphaFoldDB" id="A0A9N9IG22"/>
<dbReference type="GO" id="GO:0000139">
    <property type="term" value="C:Golgi membrane"/>
    <property type="evidence" value="ECO:0007669"/>
    <property type="project" value="UniProtKB-SubCell"/>
</dbReference>
<name>A0A9N9IG22_9GLOM</name>
<comment type="similarity">
    <text evidence="7 8">Belongs to the SFT2 family.</text>
</comment>
<comment type="function">
    <text evidence="8">Nonessential protein required for the fusion of transport vesicles derived from the endocytic pathway with the Golgi complex.</text>
</comment>
<dbReference type="Proteomes" id="UP000789342">
    <property type="component" value="Unassembled WGS sequence"/>
</dbReference>
<comment type="caution">
    <text evidence="8">Lacks conserved residue(s) required for the propagation of feature annotation.</text>
</comment>
<feature type="non-terminal residue" evidence="9">
    <location>
        <position position="172"/>
    </location>
</feature>
<dbReference type="InterPro" id="IPR011691">
    <property type="entry name" value="Vesicle_transpt_SFT2"/>
</dbReference>
<proteinExistence type="inferred from homology"/>
<dbReference type="OrthoDB" id="660759at2759"/>
<keyword evidence="2 8" id="KW-0813">Transport</keyword>
<evidence type="ECO:0000256" key="8">
    <source>
        <dbReference type="RuleBase" id="RU363111"/>
    </source>
</evidence>
<evidence type="ECO:0000256" key="3">
    <source>
        <dbReference type="ARBA" id="ARBA00022692"/>
    </source>
</evidence>
<sequence length="172" mass="19251">NTSNFFENVGNRVRGYVPLANGNEEEEEWFALSRWQRLVGFGVLLAAGALCLLIAFMTLPMMVLRPAKFAVTFTMGSILILSSFALLHGPVAHLRHVSSRERLPFTIAYFVSMAATLYFSLGLKSTILALIFGVIQVCRFISARGNQYLIVWFTDDCKASFRHFTNLTDTGE</sequence>
<evidence type="ECO:0000256" key="4">
    <source>
        <dbReference type="ARBA" id="ARBA00022927"/>
    </source>
</evidence>
<comment type="caution">
    <text evidence="9">The sequence shown here is derived from an EMBL/GenBank/DDBJ whole genome shotgun (WGS) entry which is preliminary data.</text>
</comment>
<dbReference type="InterPro" id="IPR007305">
    <property type="entry name" value="Vesicle_transpt_Got1/SFT2"/>
</dbReference>
<keyword evidence="5 8" id="KW-1133">Transmembrane helix</keyword>
<keyword evidence="8" id="KW-0333">Golgi apparatus</keyword>
<evidence type="ECO:0000313" key="9">
    <source>
        <dbReference type="EMBL" id="CAG8732693.1"/>
    </source>
</evidence>
<evidence type="ECO:0000256" key="7">
    <source>
        <dbReference type="ARBA" id="ARBA00025800"/>
    </source>
</evidence>
<keyword evidence="10" id="KW-1185">Reference proteome</keyword>
<feature type="transmembrane region" description="Helical" evidence="8">
    <location>
        <begin position="38"/>
        <end position="57"/>
    </location>
</feature>
<evidence type="ECO:0000256" key="5">
    <source>
        <dbReference type="ARBA" id="ARBA00022989"/>
    </source>
</evidence>
<dbReference type="GO" id="GO:0016192">
    <property type="term" value="P:vesicle-mediated transport"/>
    <property type="evidence" value="ECO:0007669"/>
    <property type="project" value="InterPro"/>
</dbReference>
<dbReference type="EMBL" id="CAJVPV010026872">
    <property type="protein sequence ID" value="CAG8732693.1"/>
    <property type="molecule type" value="Genomic_DNA"/>
</dbReference>
<keyword evidence="3 8" id="KW-0812">Transmembrane</keyword>
<evidence type="ECO:0000256" key="1">
    <source>
        <dbReference type="ARBA" id="ARBA00004141"/>
    </source>
</evidence>
<dbReference type="PANTHER" id="PTHR23137:SF36">
    <property type="entry name" value="VESICLE TRANSPORT PROTEIN SFT2C"/>
    <property type="match status" value="1"/>
</dbReference>
<feature type="transmembrane region" description="Helical" evidence="8">
    <location>
        <begin position="107"/>
        <end position="135"/>
    </location>
</feature>
<accession>A0A9N9IG22</accession>
<evidence type="ECO:0000313" key="10">
    <source>
        <dbReference type="Proteomes" id="UP000789342"/>
    </source>
</evidence>
<evidence type="ECO:0000256" key="2">
    <source>
        <dbReference type="ARBA" id="ARBA00022448"/>
    </source>
</evidence>
<gene>
    <name evidence="9" type="ORF">AMORRO_LOCUS14146</name>
</gene>
<keyword evidence="6 8" id="KW-0472">Membrane</keyword>
<dbReference type="GO" id="GO:0015031">
    <property type="term" value="P:protein transport"/>
    <property type="evidence" value="ECO:0007669"/>
    <property type="project" value="UniProtKB-KW"/>
</dbReference>
<dbReference type="Pfam" id="PF04178">
    <property type="entry name" value="Got1"/>
    <property type="match status" value="1"/>
</dbReference>
<feature type="non-terminal residue" evidence="9">
    <location>
        <position position="1"/>
    </location>
</feature>
<protein>
    <recommendedName>
        <fullName evidence="8">Protein transport protein SFT2</fullName>
    </recommendedName>
</protein>
<organism evidence="9 10">
    <name type="scientific">Acaulospora morrowiae</name>
    <dbReference type="NCBI Taxonomy" id="94023"/>
    <lineage>
        <taxon>Eukaryota</taxon>
        <taxon>Fungi</taxon>
        <taxon>Fungi incertae sedis</taxon>
        <taxon>Mucoromycota</taxon>
        <taxon>Glomeromycotina</taxon>
        <taxon>Glomeromycetes</taxon>
        <taxon>Diversisporales</taxon>
        <taxon>Acaulosporaceae</taxon>
        <taxon>Acaulospora</taxon>
    </lineage>
</organism>
<evidence type="ECO:0000256" key="6">
    <source>
        <dbReference type="ARBA" id="ARBA00023136"/>
    </source>
</evidence>
<comment type="subcellular location">
    <subcellularLocation>
        <location evidence="8">Golgi apparatus membrane</location>
        <topology evidence="8">Multi-pass membrane protein</topology>
    </subcellularLocation>
    <subcellularLocation>
        <location evidence="1">Membrane</location>
        <topology evidence="1">Multi-pass membrane protein</topology>
    </subcellularLocation>
</comment>
<keyword evidence="4 8" id="KW-0653">Protein transport</keyword>
<dbReference type="PANTHER" id="PTHR23137">
    <property type="entry name" value="VESICLE TRANSPORT PROTEIN-RELATED"/>
    <property type="match status" value="1"/>
</dbReference>
<feature type="transmembrane region" description="Helical" evidence="8">
    <location>
        <begin position="69"/>
        <end position="87"/>
    </location>
</feature>
<reference evidence="9" key="1">
    <citation type="submission" date="2021-06" db="EMBL/GenBank/DDBJ databases">
        <authorList>
            <person name="Kallberg Y."/>
            <person name="Tangrot J."/>
            <person name="Rosling A."/>
        </authorList>
    </citation>
    <scope>NUCLEOTIDE SEQUENCE</scope>
    <source>
        <strain evidence="9">CL551</strain>
    </source>
</reference>